<evidence type="ECO:0000313" key="3">
    <source>
        <dbReference type="EMBL" id="KFZ36843.1"/>
    </source>
</evidence>
<gene>
    <name evidence="3" type="ORF">HR45_13640</name>
</gene>
<evidence type="ECO:0000313" key="4">
    <source>
        <dbReference type="Proteomes" id="UP000029264"/>
    </source>
</evidence>
<dbReference type="OrthoDB" id="9204502at2"/>
<dbReference type="AlphaFoldDB" id="A0A094LP07"/>
<keyword evidence="2" id="KW-0812">Transmembrane</keyword>
<evidence type="ECO:0000256" key="1">
    <source>
        <dbReference type="SAM" id="MobiDB-lite"/>
    </source>
</evidence>
<proteinExistence type="predicted"/>
<accession>A0A094LP07</accession>
<comment type="caution">
    <text evidence="3">The sequence shown here is derived from an EMBL/GenBank/DDBJ whole genome shotgun (WGS) entry which is preliminary data.</text>
</comment>
<dbReference type="RefSeq" id="WP_037443758.1">
    <property type="nucleotide sequence ID" value="NZ_JPEO01000011.1"/>
</dbReference>
<dbReference type="EMBL" id="JPEO01000011">
    <property type="protein sequence ID" value="KFZ36843.1"/>
    <property type="molecule type" value="Genomic_DNA"/>
</dbReference>
<dbReference type="eggNOG" id="ENOG50335KY">
    <property type="taxonomic scope" value="Bacteria"/>
</dbReference>
<feature type="compositionally biased region" description="Polar residues" evidence="1">
    <location>
        <begin position="199"/>
        <end position="213"/>
    </location>
</feature>
<organism evidence="3 4">
    <name type="scientific">Shewanella mangrovi</name>
    <dbReference type="NCBI Taxonomy" id="1515746"/>
    <lineage>
        <taxon>Bacteria</taxon>
        <taxon>Pseudomonadati</taxon>
        <taxon>Pseudomonadota</taxon>
        <taxon>Gammaproteobacteria</taxon>
        <taxon>Alteromonadales</taxon>
        <taxon>Shewanellaceae</taxon>
        <taxon>Shewanella</taxon>
    </lineage>
</organism>
<name>A0A094LP07_9GAMM</name>
<keyword evidence="2" id="KW-1133">Transmembrane helix</keyword>
<evidence type="ECO:0000256" key="2">
    <source>
        <dbReference type="SAM" id="Phobius"/>
    </source>
</evidence>
<keyword evidence="4" id="KW-1185">Reference proteome</keyword>
<dbReference type="STRING" id="1515746.HR45_13640"/>
<protein>
    <submittedName>
        <fullName evidence="3">Uncharacterized protein</fullName>
    </submittedName>
</protein>
<reference evidence="3 4" key="1">
    <citation type="submission" date="2014-06" db="EMBL/GenBank/DDBJ databases">
        <title>Shewanella sp. YQH10.</title>
        <authorList>
            <person name="Liu Y."/>
            <person name="Zeng R."/>
        </authorList>
    </citation>
    <scope>NUCLEOTIDE SEQUENCE [LARGE SCALE GENOMIC DNA]</scope>
    <source>
        <strain evidence="3 4">YQH10</strain>
    </source>
</reference>
<dbReference type="Proteomes" id="UP000029264">
    <property type="component" value="Unassembled WGS sequence"/>
</dbReference>
<feature type="compositionally biased region" description="Polar residues" evidence="1">
    <location>
        <begin position="175"/>
        <end position="187"/>
    </location>
</feature>
<keyword evidence="2" id="KW-0472">Membrane</keyword>
<feature type="transmembrane region" description="Helical" evidence="2">
    <location>
        <begin position="238"/>
        <end position="263"/>
    </location>
</feature>
<sequence length="268" mass="29473">MAEQNFCLKRIEHLIEVKSHLIEAGIAGFSRLPRGKITDGINTPSIKDNAMTTEFSSVNLAGFIPSHSLRKTVDGGDISAIRAALFMELNDKRLSTAVLRQTIAWTIAQHPNLFVAYEENAYAQSMVTDTSKWDTQYYGIQEVYASSNFSHERISHIIAVRERVFGIQESNARYSTNSTSIPTNKSLAKTPVPGRAPLENNQTVSTTSRNNPIPKTKHPDSEPLGDKQNISTKSRSNILNSLLLIGGALLAVALVILAVIDVISERNI</sequence>
<feature type="region of interest" description="Disordered" evidence="1">
    <location>
        <begin position="175"/>
        <end position="230"/>
    </location>
</feature>